<reference evidence="1" key="1">
    <citation type="submission" date="2019-10" db="EMBL/GenBank/DDBJ databases">
        <authorList>
            <consortium name="Genoscope - CEA"/>
            <person name="William W."/>
        </authorList>
    </citation>
    <scope>NUCLEOTIDE SEQUENCE [LARGE SCALE GENOMIC DNA]</scope>
    <source>
        <strain evidence="1">BBR_PRJEB10992</strain>
    </source>
</reference>
<evidence type="ECO:0000313" key="1">
    <source>
        <dbReference type="EMBL" id="VXD12866.1"/>
    </source>
</evidence>
<dbReference type="EMBL" id="CZCU02000093">
    <property type="protein sequence ID" value="VXD12866.1"/>
    <property type="molecule type" value="Genomic_DNA"/>
</dbReference>
<dbReference type="Proteomes" id="UP000184550">
    <property type="component" value="Unassembled WGS sequence"/>
</dbReference>
<organism evidence="1 2">
    <name type="scientific">Planktothrix serta PCC 8927</name>
    <dbReference type="NCBI Taxonomy" id="671068"/>
    <lineage>
        <taxon>Bacteria</taxon>
        <taxon>Bacillati</taxon>
        <taxon>Cyanobacteriota</taxon>
        <taxon>Cyanophyceae</taxon>
        <taxon>Oscillatoriophycideae</taxon>
        <taxon>Oscillatoriales</taxon>
        <taxon>Microcoleaceae</taxon>
        <taxon>Planktothrix</taxon>
    </lineage>
</organism>
<proteinExistence type="predicted"/>
<dbReference type="RefSeq" id="WP_083618023.1">
    <property type="nucleotide sequence ID" value="NZ_LR734838.1"/>
</dbReference>
<protein>
    <submittedName>
        <fullName evidence="1">Uncharacterized protein</fullName>
    </submittedName>
</protein>
<gene>
    <name evidence="1" type="ORF">PL8927_210020</name>
</gene>
<dbReference type="AlphaFoldDB" id="A0A7Z9BGH2"/>
<keyword evidence="2" id="KW-1185">Reference proteome</keyword>
<accession>A0A7Z9BGH2</accession>
<sequence length="214" mass="24819">MLSRILGASQFDQQVLNISLINICNQESYVGQEMRKSFNAWKDETDEPTQNPWLHLHQLTIYVPHPKQLYEQMTLEEGLTKGYNIEVKPIEDKSQLPYKIPEGGHFVAVMKQKGLDANFEIAATGIFVRPLAVLSLDIIVDLEKAEYQPIIVKHPIIRDYPMDWQEKLKQFINQEIKGQDLPNLVKYVDQAFNQDYRSPSWDEMNRIASRFAGI</sequence>
<dbReference type="OrthoDB" id="572369at2"/>
<evidence type="ECO:0000313" key="2">
    <source>
        <dbReference type="Proteomes" id="UP000184550"/>
    </source>
</evidence>
<comment type="caution">
    <text evidence="1">The sequence shown here is derived from an EMBL/GenBank/DDBJ whole genome shotgun (WGS) entry which is preliminary data.</text>
</comment>
<name>A0A7Z9BGH2_9CYAN</name>